<dbReference type="InterPro" id="IPR000294">
    <property type="entry name" value="GLA_domain"/>
</dbReference>
<dbReference type="PANTHER" id="PTHR24278">
    <property type="entry name" value="COAGULATION FACTOR"/>
    <property type="match status" value="1"/>
</dbReference>
<feature type="signal peptide" evidence="2">
    <location>
        <begin position="1"/>
        <end position="18"/>
    </location>
</feature>
<keyword evidence="5" id="KW-1185">Reference proteome</keyword>
<evidence type="ECO:0000259" key="3">
    <source>
        <dbReference type="PROSITE" id="PS50998"/>
    </source>
</evidence>
<name>A0ABN9LWE2_9NEOB</name>
<reference evidence="4" key="1">
    <citation type="submission" date="2023-07" db="EMBL/GenBank/DDBJ databases">
        <authorList>
            <person name="Stuckert A."/>
        </authorList>
    </citation>
    <scope>NUCLEOTIDE SEQUENCE</scope>
</reference>
<dbReference type="Proteomes" id="UP001176940">
    <property type="component" value="Unassembled WGS sequence"/>
</dbReference>
<accession>A0ABN9LWE2</accession>
<dbReference type="EMBL" id="CAUEEQ010035257">
    <property type="protein sequence ID" value="CAJ0952611.1"/>
    <property type="molecule type" value="Genomic_DNA"/>
</dbReference>
<protein>
    <recommendedName>
        <fullName evidence="3">Gla domain-containing protein</fullName>
    </recommendedName>
</protein>
<comment type="caution">
    <text evidence="4">The sequence shown here is derived from an EMBL/GenBank/DDBJ whole genome shotgun (WGS) entry which is preliminary data.</text>
</comment>
<sequence length="94" mass="10908">MAGKTCLILLISLPVVLLKPAENVFVTENEANGILKRWKRANSPFEEFKKGNLERECYEEVCSYEEAREVFENDEKTLLEYSQDKYKICLGTHC</sequence>
<feature type="chain" id="PRO_5045076571" description="Gla domain-containing protein" evidence="2">
    <location>
        <begin position="19"/>
        <end position="94"/>
    </location>
</feature>
<dbReference type="InterPro" id="IPR017857">
    <property type="entry name" value="Coagulation_fac-like_Gla_dom"/>
</dbReference>
<dbReference type="SMART" id="SM00069">
    <property type="entry name" value="GLA"/>
    <property type="match status" value="1"/>
</dbReference>
<evidence type="ECO:0000256" key="1">
    <source>
        <dbReference type="ARBA" id="ARBA00023157"/>
    </source>
</evidence>
<dbReference type="Pfam" id="PF00594">
    <property type="entry name" value="Gla"/>
    <property type="match status" value="1"/>
</dbReference>
<gene>
    <name evidence="4" type="ORF">RIMI_LOCUS13952435</name>
</gene>
<proteinExistence type="predicted"/>
<organism evidence="4 5">
    <name type="scientific">Ranitomeya imitator</name>
    <name type="common">mimic poison frog</name>
    <dbReference type="NCBI Taxonomy" id="111125"/>
    <lineage>
        <taxon>Eukaryota</taxon>
        <taxon>Metazoa</taxon>
        <taxon>Chordata</taxon>
        <taxon>Craniata</taxon>
        <taxon>Vertebrata</taxon>
        <taxon>Euteleostomi</taxon>
        <taxon>Amphibia</taxon>
        <taxon>Batrachia</taxon>
        <taxon>Anura</taxon>
        <taxon>Neobatrachia</taxon>
        <taxon>Hyloidea</taxon>
        <taxon>Dendrobatidae</taxon>
        <taxon>Dendrobatinae</taxon>
        <taxon>Ranitomeya</taxon>
    </lineage>
</organism>
<evidence type="ECO:0000256" key="2">
    <source>
        <dbReference type="SAM" id="SignalP"/>
    </source>
</evidence>
<dbReference type="PANTHER" id="PTHR24278:SF28">
    <property type="entry name" value="COAGULATION FACTOR X"/>
    <property type="match status" value="1"/>
</dbReference>
<dbReference type="InterPro" id="IPR035972">
    <property type="entry name" value="GLA-like_dom_SF"/>
</dbReference>
<feature type="domain" description="Gla" evidence="3">
    <location>
        <begin position="40"/>
        <end position="91"/>
    </location>
</feature>
<dbReference type="InterPro" id="IPR050442">
    <property type="entry name" value="Peptidase_S1_coag_factors"/>
</dbReference>
<keyword evidence="1" id="KW-1015">Disulfide bond</keyword>
<dbReference type="Gene3D" id="4.10.740.10">
    <property type="entry name" value="Coagulation Factor IX"/>
    <property type="match status" value="1"/>
</dbReference>
<evidence type="ECO:0000313" key="4">
    <source>
        <dbReference type="EMBL" id="CAJ0952611.1"/>
    </source>
</evidence>
<dbReference type="PRINTS" id="PR00001">
    <property type="entry name" value="GLABLOOD"/>
</dbReference>
<dbReference type="PROSITE" id="PS50998">
    <property type="entry name" value="GLA_2"/>
    <property type="match status" value="1"/>
</dbReference>
<evidence type="ECO:0000313" key="5">
    <source>
        <dbReference type="Proteomes" id="UP001176940"/>
    </source>
</evidence>
<dbReference type="SUPFAM" id="SSF57630">
    <property type="entry name" value="GLA-domain"/>
    <property type="match status" value="1"/>
</dbReference>
<keyword evidence="2" id="KW-0732">Signal</keyword>